<evidence type="ECO:0000313" key="2">
    <source>
        <dbReference type="EMBL" id="GAA4976268.1"/>
    </source>
</evidence>
<keyword evidence="1" id="KW-0812">Transmembrane</keyword>
<keyword evidence="1" id="KW-0472">Membrane</keyword>
<sequence length="68" mass="6993">MPLTVYTADALALTWTSERGGGALLAHLLVIGSLAWAWRAALGRGPLEEILAAAARGAAALVTGPVRR</sequence>
<evidence type="ECO:0000256" key="1">
    <source>
        <dbReference type="SAM" id="Phobius"/>
    </source>
</evidence>
<proteinExistence type="predicted"/>
<dbReference type="EMBL" id="BAABIL010000215">
    <property type="protein sequence ID" value="GAA4976268.1"/>
    <property type="molecule type" value="Genomic_DNA"/>
</dbReference>
<reference evidence="3" key="1">
    <citation type="journal article" date="2019" name="Int. J. Syst. Evol. Microbiol.">
        <title>The Global Catalogue of Microorganisms (GCM) 10K type strain sequencing project: providing services to taxonomists for standard genome sequencing and annotation.</title>
        <authorList>
            <consortium name="The Broad Institute Genomics Platform"/>
            <consortium name="The Broad Institute Genome Sequencing Center for Infectious Disease"/>
            <person name="Wu L."/>
            <person name="Ma J."/>
        </authorList>
    </citation>
    <scope>NUCLEOTIDE SEQUENCE [LARGE SCALE GENOMIC DNA]</scope>
    <source>
        <strain evidence="3">JCM 18126</strain>
    </source>
</reference>
<feature type="transmembrane region" description="Helical" evidence="1">
    <location>
        <begin position="20"/>
        <end position="38"/>
    </location>
</feature>
<organism evidence="2 3">
    <name type="scientific">Kineococcus glutinatus</name>
    <dbReference type="NCBI Taxonomy" id="1070872"/>
    <lineage>
        <taxon>Bacteria</taxon>
        <taxon>Bacillati</taxon>
        <taxon>Actinomycetota</taxon>
        <taxon>Actinomycetes</taxon>
        <taxon>Kineosporiales</taxon>
        <taxon>Kineosporiaceae</taxon>
        <taxon>Kineococcus</taxon>
    </lineage>
</organism>
<dbReference type="Proteomes" id="UP001501195">
    <property type="component" value="Unassembled WGS sequence"/>
</dbReference>
<keyword evidence="1" id="KW-1133">Transmembrane helix</keyword>
<accession>A0ABP9HRE0</accession>
<gene>
    <name evidence="2" type="ORF">GCM10023225_16630</name>
</gene>
<protein>
    <submittedName>
        <fullName evidence="2">Uncharacterized protein</fullName>
    </submittedName>
</protein>
<comment type="caution">
    <text evidence="2">The sequence shown here is derived from an EMBL/GenBank/DDBJ whole genome shotgun (WGS) entry which is preliminary data.</text>
</comment>
<keyword evidence="3" id="KW-1185">Reference proteome</keyword>
<dbReference type="RefSeq" id="WP_345711988.1">
    <property type="nucleotide sequence ID" value="NZ_BAABIL010000215.1"/>
</dbReference>
<name>A0ABP9HRE0_9ACTN</name>
<evidence type="ECO:0000313" key="3">
    <source>
        <dbReference type="Proteomes" id="UP001501195"/>
    </source>
</evidence>